<dbReference type="Gene3D" id="1.20.140.10">
    <property type="entry name" value="Butyryl-CoA Dehydrogenase, subunit A, domain 3"/>
    <property type="match status" value="1"/>
</dbReference>
<protein>
    <submittedName>
        <fullName evidence="1">Acyl-CoA/acyl-ACP dehydrogenase</fullName>
    </submittedName>
</protein>
<dbReference type="Gene3D" id="2.40.110.10">
    <property type="entry name" value="Butyryl-CoA Dehydrogenase, subunit A, domain 2"/>
    <property type="match status" value="1"/>
</dbReference>
<dbReference type="PANTHER" id="PTHR43884">
    <property type="entry name" value="ACYL-COA DEHYDROGENASE"/>
    <property type="match status" value="1"/>
</dbReference>
<dbReference type="RefSeq" id="WP_328346355.1">
    <property type="nucleotide sequence ID" value="NZ_CP107906.1"/>
</dbReference>
<dbReference type="SUPFAM" id="SSF47203">
    <property type="entry name" value="Acyl-CoA dehydrogenase C-terminal domain-like"/>
    <property type="match status" value="1"/>
</dbReference>
<gene>
    <name evidence="1" type="ORF">OHB29_39005</name>
</gene>
<dbReference type="EMBL" id="CP107906">
    <property type="protein sequence ID" value="WUG98490.1"/>
    <property type="molecule type" value="Genomic_DNA"/>
</dbReference>
<evidence type="ECO:0000313" key="2">
    <source>
        <dbReference type="Proteomes" id="UP001341259"/>
    </source>
</evidence>
<dbReference type="InterPro" id="IPR037069">
    <property type="entry name" value="AcylCoA_DH/ox_N_sf"/>
</dbReference>
<keyword evidence="2" id="KW-1185">Reference proteome</keyword>
<dbReference type="InterPro" id="IPR036250">
    <property type="entry name" value="AcylCo_DH-like_C"/>
</dbReference>
<dbReference type="InterPro" id="IPR009100">
    <property type="entry name" value="AcylCoA_DH/oxidase_NM_dom_sf"/>
</dbReference>
<dbReference type="InterPro" id="IPR046373">
    <property type="entry name" value="Acyl-CoA_Oxase/DH_mid-dom_sf"/>
</dbReference>
<proteinExistence type="predicted"/>
<dbReference type="Gene3D" id="1.10.540.10">
    <property type="entry name" value="Acyl-CoA dehydrogenase/oxidase, N-terminal domain"/>
    <property type="match status" value="1"/>
</dbReference>
<organism evidence="1 2">
    <name type="scientific">Streptomyces violaceus</name>
    <name type="common">Streptomyces venezuelae</name>
    <dbReference type="NCBI Taxonomy" id="1936"/>
    <lineage>
        <taxon>Bacteria</taxon>
        <taxon>Bacillati</taxon>
        <taxon>Actinomycetota</taxon>
        <taxon>Actinomycetes</taxon>
        <taxon>Kitasatosporales</taxon>
        <taxon>Streptomycetaceae</taxon>
        <taxon>Streptomyces</taxon>
    </lineage>
</organism>
<reference evidence="1 2" key="1">
    <citation type="submission" date="2022-10" db="EMBL/GenBank/DDBJ databases">
        <title>The complete genomes of actinobacterial strains from the NBC collection.</title>
        <authorList>
            <person name="Joergensen T.S."/>
            <person name="Alvarez Arevalo M."/>
            <person name="Sterndorff E.B."/>
            <person name="Faurdal D."/>
            <person name="Vuksanovic O."/>
            <person name="Mourched A.-S."/>
            <person name="Charusanti P."/>
            <person name="Shaw S."/>
            <person name="Blin K."/>
            <person name="Weber T."/>
        </authorList>
    </citation>
    <scope>NUCLEOTIDE SEQUENCE [LARGE SCALE GENOMIC DNA]</scope>
    <source>
        <strain evidence="1 2">NBC_00456</strain>
    </source>
</reference>
<dbReference type="SUPFAM" id="SSF56645">
    <property type="entry name" value="Acyl-CoA dehydrogenase NM domain-like"/>
    <property type="match status" value="1"/>
</dbReference>
<dbReference type="PANTHER" id="PTHR43884:SF12">
    <property type="entry name" value="ISOVALERYL-COA DEHYDROGENASE, MITOCHONDRIAL-RELATED"/>
    <property type="match status" value="1"/>
</dbReference>
<name>A0ABZ1P3S2_STRVL</name>
<accession>A0ABZ1P3S2</accession>
<sequence length="364" mass="37954">MTTMHASPVGSVADLEREAFEALLARVGEGADRLDADEAGQARQVLTWLAEAGAGDLGAPGNADGGLPAMAEVVSALAAHCVSSAFTTWAHRMCLEYLLMSGTPYALAQGERLRSGTVPGVTGMASAFRELAGCGSLEITATATEDGYELSGPIRWASNLYDDAVLVTAARADSGDRIVVALPLDSEGISVGSPFPLLALGSTASSHLTLKDVKVPHEQVLTRDFEGFLAAVRGTFLTLQTALCVGLAGTCLDNARSSLTGVNMVFAGDVDRAAGRLCVARTAMRDVARRVGSGNPAGRMEMLSMRLAAAEVATEAATLEAKTAGGRGYARTSGASRRFRESFFIPVQSPSEAQLKWELAQCRP</sequence>
<evidence type="ECO:0000313" key="1">
    <source>
        <dbReference type="EMBL" id="WUG98490.1"/>
    </source>
</evidence>
<dbReference type="Proteomes" id="UP001341259">
    <property type="component" value="Chromosome"/>
</dbReference>